<evidence type="ECO:0000313" key="1">
    <source>
        <dbReference type="EMBL" id="CAJ2659825.1"/>
    </source>
</evidence>
<keyword evidence="2" id="KW-1185">Reference proteome</keyword>
<dbReference type="EMBL" id="CASHSV030000311">
    <property type="protein sequence ID" value="CAJ2659825.1"/>
    <property type="molecule type" value="Genomic_DNA"/>
</dbReference>
<proteinExistence type="predicted"/>
<reference evidence="1" key="1">
    <citation type="submission" date="2023-10" db="EMBL/GenBank/DDBJ databases">
        <authorList>
            <person name="Rodriguez Cubillos JULIANA M."/>
            <person name="De Vega J."/>
        </authorList>
    </citation>
    <scope>NUCLEOTIDE SEQUENCE</scope>
</reference>
<comment type="caution">
    <text evidence="1">The sequence shown here is derived from an EMBL/GenBank/DDBJ whole genome shotgun (WGS) entry which is preliminary data.</text>
</comment>
<accession>A0ACB0KSY3</accession>
<gene>
    <name evidence="1" type="ORF">MILVUS5_LOCUS25901</name>
</gene>
<sequence length="199" mass="23657">MAELTEVFPTGKQFDGLMHMYVYVITFDLPTFVMICMIISLFFFIFHQIFYGLFYWLMEMRPMMNENDIEQGITHLAYDDGDDDHRHRERVTIFHTLLFTNLQAWTMVATIEEDNYDEKRGQKLRACKKLPPLMKYDDGIGMQDDELRTSCNECAICLEDFQKGQFCQVFPVCKHIFHSDCIDHWLQKKSTCPICRRCI</sequence>
<dbReference type="Proteomes" id="UP001177021">
    <property type="component" value="Unassembled WGS sequence"/>
</dbReference>
<evidence type="ECO:0000313" key="2">
    <source>
        <dbReference type="Proteomes" id="UP001177021"/>
    </source>
</evidence>
<name>A0ACB0KSY3_TRIPR</name>
<organism evidence="1 2">
    <name type="scientific">Trifolium pratense</name>
    <name type="common">Red clover</name>
    <dbReference type="NCBI Taxonomy" id="57577"/>
    <lineage>
        <taxon>Eukaryota</taxon>
        <taxon>Viridiplantae</taxon>
        <taxon>Streptophyta</taxon>
        <taxon>Embryophyta</taxon>
        <taxon>Tracheophyta</taxon>
        <taxon>Spermatophyta</taxon>
        <taxon>Magnoliopsida</taxon>
        <taxon>eudicotyledons</taxon>
        <taxon>Gunneridae</taxon>
        <taxon>Pentapetalae</taxon>
        <taxon>rosids</taxon>
        <taxon>fabids</taxon>
        <taxon>Fabales</taxon>
        <taxon>Fabaceae</taxon>
        <taxon>Papilionoideae</taxon>
        <taxon>50 kb inversion clade</taxon>
        <taxon>NPAAA clade</taxon>
        <taxon>Hologalegina</taxon>
        <taxon>IRL clade</taxon>
        <taxon>Trifolieae</taxon>
        <taxon>Trifolium</taxon>
    </lineage>
</organism>
<protein>
    <submittedName>
        <fullName evidence="1">Uncharacterized protein</fullName>
    </submittedName>
</protein>